<reference evidence="2 3" key="2">
    <citation type="journal article" date="2011" name="PLoS Genet.">
        <title>Caenorhabditis briggsae recombinant inbred line genotypes reveal inter-strain incompatibility and the evolution of recombination.</title>
        <authorList>
            <person name="Ross J.A."/>
            <person name="Koboldt D.C."/>
            <person name="Staisch J.E."/>
            <person name="Chamberlin H.M."/>
            <person name="Gupta B.P."/>
            <person name="Miller R.D."/>
            <person name="Baird S.E."/>
            <person name="Haag E.S."/>
        </authorList>
    </citation>
    <scope>NUCLEOTIDE SEQUENCE [LARGE SCALE GENOMIC DNA]</scope>
    <source>
        <strain evidence="2 3">AF16</strain>
    </source>
</reference>
<dbReference type="InParanoid" id="B6IHC5"/>
<accession>B6IHC5</accession>
<keyword evidence="1" id="KW-0812">Transmembrane</keyword>
<sequence length="129" mass="15178">MGWNFACSNFFAGLSISIMNRYSTALRLFYRIEIFGKLKIEFSRKLKFHIILTIINGLATVLLVGYGSLLPDIYQEDKYYVYGLFVEMAVHLIIYKKFMEEEYADADGEEDQPINQIEQMRPIPNVFYY</sequence>
<dbReference type="EMBL" id="HE601302">
    <property type="protein sequence ID" value="CAR99305.1"/>
    <property type="molecule type" value="Genomic_DNA"/>
</dbReference>
<dbReference type="KEGG" id="cbr:CBG_26034"/>
<dbReference type="GeneID" id="68917516"/>
<feature type="transmembrane region" description="Helical" evidence="1">
    <location>
        <begin position="46"/>
        <end position="67"/>
    </location>
</feature>
<dbReference type="RefSeq" id="XP_045098869.1">
    <property type="nucleotide sequence ID" value="XM_045244471.1"/>
</dbReference>
<dbReference type="WormBase" id="CBG26034">
    <property type="protein sequence ID" value="CBP44221"/>
    <property type="gene ID" value="WBGene00087448"/>
</dbReference>
<dbReference type="CTD" id="68917516"/>
<dbReference type="HOGENOM" id="CLU_1950707_0_0_1"/>
<evidence type="ECO:0000313" key="4">
    <source>
        <dbReference type="WormBase" id="CBG26034"/>
    </source>
</evidence>
<keyword evidence="1" id="KW-0472">Membrane</keyword>
<evidence type="ECO:0000313" key="3">
    <source>
        <dbReference type="Proteomes" id="UP000008549"/>
    </source>
</evidence>
<evidence type="ECO:0000313" key="2">
    <source>
        <dbReference type="EMBL" id="CAR99305.1"/>
    </source>
</evidence>
<reference evidence="2 3" key="1">
    <citation type="journal article" date="2003" name="PLoS Biol.">
        <title>The genome sequence of Caenorhabditis briggsae: a platform for comparative genomics.</title>
        <authorList>
            <person name="Stein L.D."/>
            <person name="Bao Z."/>
            <person name="Blasiar D."/>
            <person name="Blumenthal T."/>
            <person name="Brent M.R."/>
            <person name="Chen N."/>
            <person name="Chinwalla A."/>
            <person name="Clarke L."/>
            <person name="Clee C."/>
            <person name="Coghlan A."/>
            <person name="Coulson A."/>
            <person name="D'Eustachio P."/>
            <person name="Fitch D.H."/>
            <person name="Fulton L.A."/>
            <person name="Fulton R.E."/>
            <person name="Griffiths-Jones S."/>
            <person name="Harris T.W."/>
            <person name="Hillier L.W."/>
            <person name="Kamath R."/>
            <person name="Kuwabara P.E."/>
            <person name="Mardis E.R."/>
            <person name="Marra M.A."/>
            <person name="Miner T.L."/>
            <person name="Minx P."/>
            <person name="Mullikin J.C."/>
            <person name="Plumb R.W."/>
            <person name="Rogers J."/>
            <person name="Schein J.E."/>
            <person name="Sohrmann M."/>
            <person name="Spieth J."/>
            <person name="Stajich J.E."/>
            <person name="Wei C."/>
            <person name="Willey D."/>
            <person name="Wilson R.K."/>
            <person name="Durbin R."/>
            <person name="Waterston R.H."/>
        </authorList>
    </citation>
    <scope>NUCLEOTIDE SEQUENCE [LARGE SCALE GENOMIC DNA]</scope>
    <source>
        <strain evidence="2 3">AF16</strain>
    </source>
</reference>
<gene>
    <name evidence="2 4" type="ORF">CBG26034</name>
    <name evidence="2" type="ORF">CBG_26034</name>
</gene>
<dbReference type="Proteomes" id="UP000008549">
    <property type="component" value="Unassembled WGS sequence"/>
</dbReference>
<organism evidence="2 3">
    <name type="scientific">Caenorhabditis briggsae</name>
    <dbReference type="NCBI Taxonomy" id="6238"/>
    <lineage>
        <taxon>Eukaryota</taxon>
        <taxon>Metazoa</taxon>
        <taxon>Ecdysozoa</taxon>
        <taxon>Nematoda</taxon>
        <taxon>Chromadorea</taxon>
        <taxon>Rhabditida</taxon>
        <taxon>Rhabditina</taxon>
        <taxon>Rhabditomorpha</taxon>
        <taxon>Rhabditoidea</taxon>
        <taxon>Rhabditidae</taxon>
        <taxon>Peloderinae</taxon>
        <taxon>Caenorhabditis</taxon>
    </lineage>
</organism>
<name>B6IHC5_CAEBR</name>
<evidence type="ECO:0000256" key="1">
    <source>
        <dbReference type="SAM" id="Phobius"/>
    </source>
</evidence>
<proteinExistence type="predicted"/>
<dbReference type="AlphaFoldDB" id="B6IHC5"/>
<keyword evidence="3" id="KW-1185">Reference proteome</keyword>
<protein>
    <submittedName>
        <fullName evidence="2">Protein CBG26034</fullName>
    </submittedName>
</protein>
<keyword evidence="1" id="KW-1133">Transmembrane helix</keyword>